<dbReference type="InParanoid" id="Q6BXA0"/>
<keyword evidence="2" id="KW-0812">Transmembrane</keyword>
<dbReference type="OrthoDB" id="444255at2759"/>
<evidence type="ECO:0000256" key="5">
    <source>
        <dbReference type="SAM" id="MobiDB-lite"/>
    </source>
</evidence>
<dbReference type="KEGG" id="dha:DEHA2B04752g"/>
<dbReference type="Proteomes" id="UP000000599">
    <property type="component" value="Chromosome B"/>
</dbReference>
<protein>
    <submittedName>
        <fullName evidence="8">DEHA2B04752p</fullName>
    </submittedName>
</protein>
<evidence type="ECO:0000256" key="1">
    <source>
        <dbReference type="ARBA" id="ARBA00004167"/>
    </source>
</evidence>
<dbReference type="STRING" id="284592.Q6BXA0"/>
<comment type="subcellular location">
    <subcellularLocation>
        <location evidence="1">Membrane</location>
        <topology evidence="1">Single-pass membrane protein</topology>
    </subcellularLocation>
</comment>
<dbReference type="PANTHER" id="PTHR15407">
    <property type="entry name" value="FUKUTIN-RELATED"/>
    <property type="match status" value="1"/>
</dbReference>
<organism evidence="8 9">
    <name type="scientific">Debaryomyces hansenii (strain ATCC 36239 / CBS 767 / BCRC 21394 / JCM 1990 / NBRC 0083 / IGC 2968)</name>
    <name type="common">Yeast</name>
    <name type="synonym">Torulaspora hansenii</name>
    <dbReference type="NCBI Taxonomy" id="284592"/>
    <lineage>
        <taxon>Eukaryota</taxon>
        <taxon>Fungi</taxon>
        <taxon>Dikarya</taxon>
        <taxon>Ascomycota</taxon>
        <taxon>Saccharomycotina</taxon>
        <taxon>Pichiomycetes</taxon>
        <taxon>Debaryomycetaceae</taxon>
        <taxon>Debaryomyces</taxon>
    </lineage>
</organism>
<evidence type="ECO:0000256" key="4">
    <source>
        <dbReference type="ARBA" id="ARBA00023136"/>
    </source>
</evidence>
<evidence type="ECO:0000256" key="6">
    <source>
        <dbReference type="SAM" id="SignalP"/>
    </source>
</evidence>
<dbReference type="GO" id="GO:0009100">
    <property type="term" value="P:glycoprotein metabolic process"/>
    <property type="evidence" value="ECO:0007669"/>
    <property type="project" value="UniProtKB-ARBA"/>
</dbReference>
<feature type="chain" id="PRO_5004272335" evidence="6">
    <location>
        <begin position="24"/>
        <end position="866"/>
    </location>
</feature>
<dbReference type="InterPro" id="IPR009644">
    <property type="entry name" value="FKTN/MNN4/W02B3.4-1"/>
</dbReference>
<dbReference type="AlphaFoldDB" id="Q6BXA0"/>
<evidence type="ECO:0000256" key="3">
    <source>
        <dbReference type="ARBA" id="ARBA00022989"/>
    </source>
</evidence>
<keyword evidence="3" id="KW-1133">Transmembrane helix</keyword>
<dbReference type="OMA" id="WNGLQFP"/>
<dbReference type="GO" id="GO:0016020">
    <property type="term" value="C:membrane"/>
    <property type="evidence" value="ECO:0007669"/>
    <property type="project" value="UniProtKB-SubCell"/>
</dbReference>
<sequence>MIRRSRCLALLAILLVMNFAILSLLNYDPEASLQQNIRVNLFDVRRIMFKDDSTENPEVFNELLDSKFNHIYHKEGMEHELSDDQKKQLWLLDVSKNEKDHELVLPDYMVDPDAFESPNLHVFDPRFTLNFVFNNLRRQIKKSGSVDKLVLPYFHWADWVDLATLNEHFLSDDKQSCKEFDLTTKSDLRNRKMELQKAEEFCIDDEKIEEVLNDNDADPVFKELLKSIQGSELSTGFHVFQYGGRSRKKFKVLQAKSYLHDFMPPPMSLVFILPGSRDENGNKLKSGGTGLQVEVTQDTNNRVKIADTSLVPDFIKDFRREYREVLHTSKDIIINIDQELARLNDMVKEKIPVPGDSVVEYERVLAHEQFKDNSSDILAALEKVPDDSLTEIEKLYRLSLRVSLNEGYPPKYFNEAKIIRKESNFALGGHYDWRFFNGIINYTEKQAPSLHGLIRAWLTFTNTYNLNTWIAHGSLLSWYWNGVGFPWDNDIDVQMPIADLHMLSRKFNQSIIMDLGDGDNNEIRYGRYFLDCGTFISSRTKGNGNNNIDARFIDVDTGFYIDITGLALSDSRLPPRLNKLLPDDISSGSSDQTISNIDRNEHIKAYNCRNNHFAKLEELSPMKLSIVEGEPAYIPVDYGKLLNNEYGFKGLMAKKFKGYTFLPKLRIWVLTRNLNQFIRSKLRNRKRADEYEISEDNDSVIKNLSDEDYLKLLFDQDDLLVEYLVTRDITKLHDSEIKRMIHGDSTESLLLNEEKHLKVRFPALRHDFFNFMAHKQNYKYEDAVSVLVRDTEQAKKTKAGEKNQKEDKQAKVDVQAKAEDEVAPPVNAHDNSGNKDSKHPEVEQQTDEHLDNASINRGADLPPLSP</sequence>
<reference evidence="8 9" key="1">
    <citation type="journal article" date="2004" name="Nature">
        <title>Genome evolution in yeasts.</title>
        <authorList>
            <consortium name="Genolevures"/>
            <person name="Dujon B."/>
            <person name="Sherman D."/>
            <person name="Fischer G."/>
            <person name="Durrens P."/>
            <person name="Casaregola S."/>
            <person name="Lafontaine I."/>
            <person name="de Montigny J."/>
            <person name="Marck C."/>
            <person name="Neuveglise C."/>
            <person name="Talla E."/>
            <person name="Goffard N."/>
            <person name="Frangeul L."/>
            <person name="Aigle M."/>
            <person name="Anthouard V."/>
            <person name="Babour A."/>
            <person name="Barbe V."/>
            <person name="Barnay S."/>
            <person name="Blanchin S."/>
            <person name="Beckerich J.M."/>
            <person name="Beyne E."/>
            <person name="Bleykasten C."/>
            <person name="Boisrame A."/>
            <person name="Boyer J."/>
            <person name="Cattolico L."/>
            <person name="Confanioleri F."/>
            <person name="de Daruvar A."/>
            <person name="Despons L."/>
            <person name="Fabre E."/>
            <person name="Fairhead C."/>
            <person name="Ferry-Dumazet H."/>
            <person name="Groppi A."/>
            <person name="Hantraye F."/>
            <person name="Hennequin C."/>
            <person name="Jauniaux N."/>
            <person name="Joyet P."/>
            <person name="Kachouri R."/>
            <person name="Kerrest A."/>
            <person name="Koszul R."/>
            <person name="Lemaire M."/>
            <person name="Lesur I."/>
            <person name="Ma L."/>
            <person name="Muller H."/>
            <person name="Nicaud J.M."/>
            <person name="Nikolski M."/>
            <person name="Oztas S."/>
            <person name="Ozier-Kalogeropoulos O."/>
            <person name="Pellenz S."/>
            <person name="Potier S."/>
            <person name="Richard G.F."/>
            <person name="Straub M.L."/>
            <person name="Suleau A."/>
            <person name="Swennene D."/>
            <person name="Tekaia F."/>
            <person name="Wesolowski-Louvel M."/>
            <person name="Westhof E."/>
            <person name="Wirth B."/>
            <person name="Zeniou-Meyer M."/>
            <person name="Zivanovic I."/>
            <person name="Bolotin-Fukuhara M."/>
            <person name="Thierry A."/>
            <person name="Bouchier C."/>
            <person name="Caudron B."/>
            <person name="Scarpelli C."/>
            <person name="Gaillardin C."/>
            <person name="Weissenbach J."/>
            <person name="Wincker P."/>
            <person name="Souciet J.L."/>
        </authorList>
    </citation>
    <scope>NUCLEOTIDE SEQUENCE [LARGE SCALE GENOMIC DNA]</scope>
    <source>
        <strain evidence="9">ATCC 36239 / CBS 767 / BCRC 21394 / JCM 1990 / NBRC 0083 / IGC 2968</strain>
    </source>
</reference>
<dbReference type="eggNOG" id="ENOG502QREF">
    <property type="taxonomic scope" value="Eukaryota"/>
</dbReference>
<dbReference type="FunCoup" id="Q6BXA0">
    <property type="interactions" value="124"/>
</dbReference>
<evidence type="ECO:0000256" key="2">
    <source>
        <dbReference type="ARBA" id="ARBA00022692"/>
    </source>
</evidence>
<dbReference type="Pfam" id="PF04991">
    <property type="entry name" value="LicD"/>
    <property type="match status" value="2"/>
</dbReference>
<feature type="compositionally biased region" description="Basic and acidic residues" evidence="5">
    <location>
        <begin position="795"/>
        <end position="820"/>
    </location>
</feature>
<keyword evidence="6" id="KW-0732">Signal</keyword>
<name>Q6BXA0_DEBHA</name>
<dbReference type="InterPro" id="IPR007074">
    <property type="entry name" value="LicD/FKTN/FKRP_NTP_transf"/>
</dbReference>
<evidence type="ECO:0000313" key="9">
    <source>
        <dbReference type="Proteomes" id="UP000000599"/>
    </source>
</evidence>
<accession>Q6BXA0</accession>
<feature type="signal peptide" evidence="6">
    <location>
        <begin position="1"/>
        <end position="23"/>
    </location>
</feature>
<dbReference type="RefSeq" id="XP_457169.2">
    <property type="nucleotide sequence ID" value="XM_457169.1"/>
</dbReference>
<dbReference type="GeneID" id="2913242"/>
<keyword evidence="9" id="KW-1185">Reference proteome</keyword>
<feature type="region of interest" description="Disordered" evidence="5">
    <location>
        <begin position="795"/>
        <end position="866"/>
    </location>
</feature>
<keyword evidence="4" id="KW-0472">Membrane</keyword>
<dbReference type="PANTHER" id="PTHR15407:SF28">
    <property type="entry name" value="RIBITOL-5-PHOSPHATE TRANSFERASE FKTN"/>
    <property type="match status" value="1"/>
</dbReference>
<feature type="domain" description="LicD/FKTN/FKRP nucleotidyltransferase" evidence="7">
    <location>
        <begin position="598"/>
        <end position="647"/>
    </location>
</feature>
<feature type="compositionally biased region" description="Basic and acidic residues" evidence="5">
    <location>
        <begin position="832"/>
        <end position="851"/>
    </location>
</feature>
<dbReference type="HOGENOM" id="CLU_008074_1_1_1"/>
<dbReference type="EMBL" id="CR382134">
    <property type="protein sequence ID" value="CAG85164.2"/>
    <property type="molecule type" value="Genomic_DNA"/>
</dbReference>
<evidence type="ECO:0000313" key="8">
    <source>
        <dbReference type="EMBL" id="CAG85164.2"/>
    </source>
</evidence>
<gene>
    <name evidence="8" type="ordered locus">DEHA2B04752g</name>
</gene>
<proteinExistence type="predicted"/>
<feature type="domain" description="LicD/FKTN/FKRP nucleotidyltransferase" evidence="7">
    <location>
        <begin position="461"/>
        <end position="571"/>
    </location>
</feature>
<dbReference type="VEuPathDB" id="FungiDB:DEHA2B04752g"/>
<evidence type="ECO:0000259" key="7">
    <source>
        <dbReference type="Pfam" id="PF04991"/>
    </source>
</evidence>